<sequence>MQGLGSQVSVAYKDMCLFPDVQLPVGFKMPKFDLDDEHGDPVAHLRGYWSKMRGTGGKDELLMAYFSQSLSRAVLEWYTHYDASRWYIWDHLAQAFARHFQYNIDIVPDRHSLTKVEKKPSESFREYGFR</sequence>
<evidence type="ECO:0000313" key="2">
    <source>
        <dbReference type="RefSeq" id="XP_009776053.1"/>
    </source>
</evidence>
<keyword evidence="1" id="KW-1185">Reference proteome</keyword>
<dbReference type="PANTHER" id="PTHR33223">
    <property type="entry name" value="CCHC-TYPE DOMAIN-CONTAINING PROTEIN"/>
    <property type="match status" value="1"/>
</dbReference>
<evidence type="ECO:0000313" key="1">
    <source>
        <dbReference type="Proteomes" id="UP000189701"/>
    </source>
</evidence>
<dbReference type="OrthoDB" id="1002091at2759"/>
<reference evidence="1" key="1">
    <citation type="journal article" date="2013" name="Genome Biol.">
        <title>Reference genomes and transcriptomes of Nicotiana sylvestris and Nicotiana tomentosiformis.</title>
        <authorList>
            <person name="Sierro N."/>
            <person name="Battey J.N."/>
            <person name="Ouadi S."/>
            <person name="Bovet L."/>
            <person name="Goepfert S."/>
            <person name="Bakaher N."/>
            <person name="Peitsch M.C."/>
            <person name="Ivanov N.V."/>
        </authorList>
    </citation>
    <scope>NUCLEOTIDE SEQUENCE [LARGE SCALE GENOMIC DNA]</scope>
</reference>
<accession>A0A1U7WBP0</accession>
<protein>
    <submittedName>
        <fullName evidence="2">Uncharacterized protein LOC104225871</fullName>
    </submittedName>
</protein>
<dbReference type="eggNOG" id="ENOG502S3UA">
    <property type="taxonomic scope" value="Eukaryota"/>
</dbReference>
<organism evidence="1 2">
    <name type="scientific">Nicotiana sylvestris</name>
    <name type="common">Wood tobacco</name>
    <name type="synonym">South American tobacco</name>
    <dbReference type="NCBI Taxonomy" id="4096"/>
    <lineage>
        <taxon>Eukaryota</taxon>
        <taxon>Viridiplantae</taxon>
        <taxon>Streptophyta</taxon>
        <taxon>Embryophyta</taxon>
        <taxon>Tracheophyta</taxon>
        <taxon>Spermatophyta</taxon>
        <taxon>Magnoliopsida</taxon>
        <taxon>eudicotyledons</taxon>
        <taxon>Gunneridae</taxon>
        <taxon>Pentapetalae</taxon>
        <taxon>asterids</taxon>
        <taxon>lamiids</taxon>
        <taxon>Solanales</taxon>
        <taxon>Solanaceae</taxon>
        <taxon>Nicotianoideae</taxon>
        <taxon>Nicotianeae</taxon>
        <taxon>Nicotiana</taxon>
    </lineage>
</organism>
<proteinExistence type="predicted"/>
<dbReference type="AlphaFoldDB" id="A0A1U7WBP0"/>
<reference evidence="2" key="2">
    <citation type="submission" date="2025-08" db="UniProtKB">
        <authorList>
            <consortium name="RefSeq"/>
        </authorList>
    </citation>
    <scope>IDENTIFICATION</scope>
    <source>
        <tissue evidence="2">Leaf</tissue>
    </source>
</reference>
<dbReference type="Proteomes" id="UP000189701">
    <property type="component" value="Unplaced"/>
</dbReference>
<dbReference type="PANTHER" id="PTHR33223:SF8">
    <property type="entry name" value="OS04G0172440 PROTEIN"/>
    <property type="match status" value="1"/>
</dbReference>
<dbReference type="RefSeq" id="XP_009776053.1">
    <property type="nucleotide sequence ID" value="XM_009777751.1"/>
</dbReference>
<name>A0A1U7WBP0_NICSY</name>
<gene>
    <name evidence="2" type="primary">LOC104225871</name>
</gene>